<keyword evidence="1 6" id="KW-0285">Flavoprotein</keyword>
<evidence type="ECO:0000259" key="7">
    <source>
        <dbReference type="Pfam" id="PF07992"/>
    </source>
</evidence>
<comment type="cofactor">
    <cofactor evidence="6">
        <name>FAD</name>
        <dbReference type="ChEBI" id="CHEBI:57692"/>
    </cofactor>
    <text evidence="6">Binds 1 FAD per subunit.</text>
</comment>
<protein>
    <recommendedName>
        <fullName evidence="6">Ferredoxin--NADP reductase</fullName>
        <shortName evidence="6">FNR</shortName>
        <shortName evidence="6">Fd-NADP(+) reductase</shortName>
        <ecNumber evidence="6">1.18.1.2</ecNumber>
    </recommendedName>
</protein>
<dbReference type="HAMAP" id="MF_01685">
    <property type="entry name" value="FENR2"/>
    <property type="match status" value="1"/>
</dbReference>
<comment type="caution">
    <text evidence="6">Lacks conserved residue(s) required for the propagation of feature annotation.</text>
</comment>
<reference evidence="8 9" key="1">
    <citation type="submission" date="2019-03" db="EMBL/GenBank/DDBJ databases">
        <title>Genomic Encyclopedia of Type Strains, Phase III (KMG-III): the genomes of soil and plant-associated and newly described type strains.</title>
        <authorList>
            <person name="Whitman W."/>
        </authorList>
    </citation>
    <scope>NUCLEOTIDE SEQUENCE [LARGE SCALE GENOMIC DNA]</scope>
    <source>
        <strain evidence="8 9">VKM Ac-2527</strain>
    </source>
</reference>
<dbReference type="Gene3D" id="3.50.50.60">
    <property type="entry name" value="FAD/NAD(P)-binding domain"/>
    <property type="match status" value="2"/>
</dbReference>
<feature type="binding site" evidence="6">
    <location>
        <position position="284"/>
    </location>
    <ligand>
        <name>FAD</name>
        <dbReference type="ChEBI" id="CHEBI:57692"/>
    </ligand>
</feature>
<gene>
    <name evidence="8" type="ORF">EV643_12519</name>
</gene>
<proteinExistence type="inferred from homology"/>
<evidence type="ECO:0000256" key="6">
    <source>
        <dbReference type="HAMAP-Rule" id="MF_01685"/>
    </source>
</evidence>
<comment type="catalytic activity">
    <reaction evidence="5">
        <text>[thioredoxin]-dithiol + NADP(+) = [thioredoxin]-disulfide + NADPH + H(+)</text>
        <dbReference type="Rhea" id="RHEA:20345"/>
        <dbReference type="Rhea" id="RHEA-COMP:10698"/>
        <dbReference type="Rhea" id="RHEA-COMP:10700"/>
        <dbReference type="ChEBI" id="CHEBI:15378"/>
        <dbReference type="ChEBI" id="CHEBI:29950"/>
        <dbReference type="ChEBI" id="CHEBI:50058"/>
        <dbReference type="ChEBI" id="CHEBI:57783"/>
        <dbReference type="ChEBI" id="CHEBI:58349"/>
        <dbReference type="EC" id="1.8.1.9"/>
    </reaction>
</comment>
<organism evidence="8 9">
    <name type="scientific">Kribbella caucasensis</name>
    <dbReference type="NCBI Taxonomy" id="2512215"/>
    <lineage>
        <taxon>Bacteria</taxon>
        <taxon>Bacillati</taxon>
        <taxon>Actinomycetota</taxon>
        <taxon>Actinomycetes</taxon>
        <taxon>Propionibacteriales</taxon>
        <taxon>Kribbellaceae</taxon>
        <taxon>Kribbella</taxon>
    </lineage>
</organism>
<feature type="binding site" evidence="6">
    <location>
        <position position="124"/>
    </location>
    <ligand>
        <name>FAD</name>
        <dbReference type="ChEBI" id="CHEBI:57692"/>
    </ligand>
</feature>
<dbReference type="InterPro" id="IPR022890">
    <property type="entry name" value="Fd--NADP_Rdtase_type_2"/>
</dbReference>
<name>A0A4R6JGE8_9ACTN</name>
<dbReference type="EC" id="1.18.1.2" evidence="6"/>
<dbReference type="InterPro" id="IPR023753">
    <property type="entry name" value="FAD/NAD-binding_dom"/>
</dbReference>
<dbReference type="PRINTS" id="PR00368">
    <property type="entry name" value="FADPNR"/>
</dbReference>
<dbReference type="GO" id="GO:0050661">
    <property type="term" value="F:NADP binding"/>
    <property type="evidence" value="ECO:0007669"/>
    <property type="project" value="UniProtKB-UniRule"/>
</dbReference>
<dbReference type="InterPro" id="IPR036188">
    <property type="entry name" value="FAD/NAD-bd_sf"/>
</dbReference>
<evidence type="ECO:0000313" key="9">
    <source>
        <dbReference type="Proteomes" id="UP000295388"/>
    </source>
</evidence>
<feature type="binding site" evidence="6">
    <location>
        <position position="35"/>
    </location>
    <ligand>
        <name>FAD</name>
        <dbReference type="ChEBI" id="CHEBI:57692"/>
    </ligand>
</feature>
<feature type="domain" description="FAD/NAD(P)-binding" evidence="7">
    <location>
        <begin position="7"/>
        <end position="294"/>
    </location>
</feature>
<dbReference type="GO" id="GO:0004324">
    <property type="term" value="F:ferredoxin-NADP+ reductase activity"/>
    <property type="evidence" value="ECO:0007669"/>
    <property type="project" value="UniProtKB-UniRule"/>
</dbReference>
<feature type="binding site" evidence="6">
    <location>
        <position position="43"/>
    </location>
    <ligand>
        <name>FAD</name>
        <dbReference type="ChEBI" id="CHEBI:57692"/>
    </ligand>
</feature>
<dbReference type="SUPFAM" id="SSF51905">
    <property type="entry name" value="FAD/NAD(P)-binding domain"/>
    <property type="match status" value="1"/>
</dbReference>
<comment type="caution">
    <text evidence="8">The sequence shown here is derived from an EMBL/GenBank/DDBJ whole genome shotgun (WGS) entry which is preliminary data.</text>
</comment>
<keyword evidence="2 6" id="KW-0274">FAD</keyword>
<dbReference type="AlphaFoldDB" id="A0A4R6JGE8"/>
<dbReference type="PRINTS" id="PR00469">
    <property type="entry name" value="PNDRDTASEII"/>
</dbReference>
<dbReference type="Pfam" id="PF07992">
    <property type="entry name" value="Pyr_redox_2"/>
    <property type="match status" value="1"/>
</dbReference>
<evidence type="ECO:0000313" key="8">
    <source>
        <dbReference type="EMBL" id="TDO34762.1"/>
    </source>
</evidence>
<comment type="subunit">
    <text evidence="6">Homodimer.</text>
</comment>
<keyword evidence="4 6" id="KW-0560">Oxidoreductase</keyword>
<comment type="catalytic activity">
    <reaction evidence="6">
        <text>2 reduced [2Fe-2S]-[ferredoxin] + NADP(+) + H(+) = 2 oxidized [2Fe-2S]-[ferredoxin] + NADPH</text>
        <dbReference type="Rhea" id="RHEA:20125"/>
        <dbReference type="Rhea" id="RHEA-COMP:10000"/>
        <dbReference type="Rhea" id="RHEA-COMP:10001"/>
        <dbReference type="ChEBI" id="CHEBI:15378"/>
        <dbReference type="ChEBI" id="CHEBI:33737"/>
        <dbReference type="ChEBI" id="CHEBI:33738"/>
        <dbReference type="ChEBI" id="CHEBI:57783"/>
        <dbReference type="ChEBI" id="CHEBI:58349"/>
        <dbReference type="EC" id="1.18.1.2"/>
    </reaction>
</comment>
<dbReference type="OrthoDB" id="9806179at2"/>
<dbReference type="GO" id="GO:0050660">
    <property type="term" value="F:flavin adenine dinucleotide binding"/>
    <property type="evidence" value="ECO:0007669"/>
    <property type="project" value="UniProtKB-UniRule"/>
</dbReference>
<evidence type="ECO:0000256" key="3">
    <source>
        <dbReference type="ARBA" id="ARBA00022857"/>
    </source>
</evidence>
<keyword evidence="9" id="KW-1185">Reference proteome</keyword>
<comment type="similarity">
    <text evidence="6">Belongs to the ferredoxin--NADP reductase type 2 family.</text>
</comment>
<evidence type="ECO:0000256" key="4">
    <source>
        <dbReference type="ARBA" id="ARBA00023002"/>
    </source>
</evidence>
<evidence type="ECO:0000256" key="2">
    <source>
        <dbReference type="ARBA" id="ARBA00022827"/>
    </source>
</evidence>
<feature type="binding site" evidence="6">
    <location>
        <position position="325"/>
    </location>
    <ligand>
        <name>FAD</name>
        <dbReference type="ChEBI" id="CHEBI:57692"/>
    </ligand>
</feature>
<dbReference type="Proteomes" id="UP000295388">
    <property type="component" value="Unassembled WGS sequence"/>
</dbReference>
<feature type="binding site" evidence="6">
    <location>
        <position position="88"/>
    </location>
    <ligand>
        <name>FAD</name>
        <dbReference type="ChEBI" id="CHEBI:57692"/>
    </ligand>
</feature>
<evidence type="ECO:0000256" key="5">
    <source>
        <dbReference type="ARBA" id="ARBA00048132"/>
    </source>
</evidence>
<evidence type="ECO:0000256" key="1">
    <source>
        <dbReference type="ARBA" id="ARBA00022630"/>
    </source>
</evidence>
<dbReference type="PANTHER" id="PTHR48105">
    <property type="entry name" value="THIOREDOXIN REDUCTASE 1-RELATED-RELATED"/>
    <property type="match status" value="1"/>
</dbReference>
<accession>A0A4R6JGE8</accession>
<dbReference type="RefSeq" id="WP_133804679.1">
    <property type="nucleotide sequence ID" value="NZ_SNWQ01000025.1"/>
</dbReference>
<sequence length="331" mass="34916">MNAIEVDVLIVGAGPVGLFGAYYAGVRGLRVAVVDSLSQVGGQVSAMYPEKQIFDIAGFPAVSGRRLVENLVRQASRYKPIYLLGQEAQQLDRVAQDRLFVVKTSAGTEIAAGAIVVTGGIGTFTPRPLPAGESFLGRGLEYFVPSSDEYAGRDVVVVGGGDSAVDWALMLHPVAASVTLVHRREAFRAHHGSVELLRTSPVEIITNAQVTAASGNGELASIDVAVTGEPAPRTIRCQRLVAALGFTANLGPLRDWGFELHDNRHLVVDAAMRTNVPGIFAAGDISEYDGKVRLIAVGFGEVATAVNNAAVHLDPDAQLFPGHSTDNPMPV</sequence>
<feature type="binding site" evidence="6">
    <location>
        <position position="48"/>
    </location>
    <ligand>
        <name>FAD</name>
        <dbReference type="ChEBI" id="CHEBI:57692"/>
    </ligand>
</feature>
<keyword evidence="3 6" id="KW-0521">NADP</keyword>
<dbReference type="InterPro" id="IPR050097">
    <property type="entry name" value="Ferredoxin-NADP_redctase_2"/>
</dbReference>
<dbReference type="EMBL" id="SNWQ01000025">
    <property type="protein sequence ID" value="TDO34762.1"/>
    <property type="molecule type" value="Genomic_DNA"/>
</dbReference>
<dbReference type="GO" id="GO:0004791">
    <property type="term" value="F:thioredoxin-disulfide reductase (NADPH) activity"/>
    <property type="evidence" value="ECO:0007669"/>
    <property type="project" value="UniProtKB-EC"/>
</dbReference>